<dbReference type="GO" id="GO:0016887">
    <property type="term" value="F:ATP hydrolysis activity"/>
    <property type="evidence" value="ECO:0007669"/>
    <property type="project" value="InterPro"/>
</dbReference>
<organism evidence="4 5">
    <name type="scientific">Gossypium trilobum</name>
    <dbReference type="NCBI Taxonomy" id="34281"/>
    <lineage>
        <taxon>Eukaryota</taxon>
        <taxon>Viridiplantae</taxon>
        <taxon>Streptophyta</taxon>
        <taxon>Embryophyta</taxon>
        <taxon>Tracheophyta</taxon>
        <taxon>Spermatophyta</taxon>
        <taxon>Magnoliopsida</taxon>
        <taxon>eudicotyledons</taxon>
        <taxon>Gunneridae</taxon>
        <taxon>Pentapetalae</taxon>
        <taxon>rosids</taxon>
        <taxon>malvids</taxon>
        <taxon>Malvales</taxon>
        <taxon>Malvaceae</taxon>
        <taxon>Malvoideae</taxon>
        <taxon>Gossypium</taxon>
    </lineage>
</organism>
<dbReference type="InterPro" id="IPR027417">
    <property type="entry name" value="P-loop_NTPase"/>
</dbReference>
<dbReference type="Gene3D" id="3.40.50.300">
    <property type="entry name" value="P-loop containing nucleotide triphosphate hydrolases"/>
    <property type="match status" value="1"/>
</dbReference>
<dbReference type="InterPro" id="IPR003439">
    <property type="entry name" value="ABC_transporter-like_ATP-bd"/>
</dbReference>
<evidence type="ECO:0000259" key="3">
    <source>
        <dbReference type="Pfam" id="PF00005"/>
    </source>
</evidence>
<evidence type="ECO:0000256" key="2">
    <source>
        <dbReference type="ARBA" id="ARBA00022448"/>
    </source>
</evidence>
<accession>A0A7J9EBF5</accession>
<proteinExistence type="inferred from homology"/>
<evidence type="ECO:0000256" key="1">
    <source>
        <dbReference type="ARBA" id="ARBA00005814"/>
    </source>
</evidence>
<sequence length="142" mass="16186">MDTRIRGWSTKGLSGGQKRRLSICIEIITWPKLLFLDEPTSGQCSILPSYELDREASSPTWKDSLRNPSDHYLRTINKDFVEDIDQGIGSNNTENIIDILVRSYKSSEICKQDQQNVLKISQQKGGPLVGTRNRYKQIQLMA</sequence>
<comment type="similarity">
    <text evidence="1">Belongs to the ABC transporter superfamily. ABCG family. Eye pigment precursor importer (TC 3.A.1.204) subfamily.</text>
</comment>
<reference evidence="4 5" key="1">
    <citation type="journal article" date="2019" name="Genome Biol. Evol.">
        <title>Insights into the evolution of the New World diploid cottons (Gossypium, subgenus Houzingenia) based on genome sequencing.</title>
        <authorList>
            <person name="Grover C.E."/>
            <person name="Arick M.A. 2nd"/>
            <person name="Thrash A."/>
            <person name="Conover J.L."/>
            <person name="Sanders W.S."/>
            <person name="Peterson D.G."/>
            <person name="Frelichowski J.E."/>
            <person name="Scheffler J.A."/>
            <person name="Scheffler B.E."/>
            <person name="Wendel J.F."/>
        </authorList>
    </citation>
    <scope>NUCLEOTIDE SEQUENCE [LARGE SCALE GENOMIC DNA]</scope>
    <source>
        <strain evidence="4">8</strain>
        <tissue evidence="4">Leaf</tissue>
    </source>
</reference>
<protein>
    <recommendedName>
        <fullName evidence="3">ABC transporter domain-containing protein</fullName>
    </recommendedName>
</protein>
<evidence type="ECO:0000313" key="5">
    <source>
        <dbReference type="Proteomes" id="UP000593568"/>
    </source>
</evidence>
<dbReference type="PANTHER" id="PTHR48042:SF19">
    <property type="entry name" value="OS09G0472100 PROTEIN"/>
    <property type="match status" value="1"/>
</dbReference>
<dbReference type="AlphaFoldDB" id="A0A7J9EBF5"/>
<keyword evidence="2" id="KW-0813">Transport</keyword>
<keyword evidence="5" id="KW-1185">Reference proteome</keyword>
<dbReference type="PANTHER" id="PTHR48042">
    <property type="entry name" value="ABC TRANSPORTER G FAMILY MEMBER 11"/>
    <property type="match status" value="1"/>
</dbReference>
<gene>
    <name evidence="4" type="ORF">Gotri_019022</name>
</gene>
<dbReference type="Proteomes" id="UP000593568">
    <property type="component" value="Unassembled WGS sequence"/>
</dbReference>
<feature type="domain" description="ABC transporter" evidence="3">
    <location>
        <begin position="9"/>
        <end position="41"/>
    </location>
</feature>
<dbReference type="SUPFAM" id="SSF52540">
    <property type="entry name" value="P-loop containing nucleoside triphosphate hydrolases"/>
    <property type="match status" value="1"/>
</dbReference>
<dbReference type="GO" id="GO:0005524">
    <property type="term" value="F:ATP binding"/>
    <property type="evidence" value="ECO:0007669"/>
    <property type="project" value="InterPro"/>
</dbReference>
<comment type="caution">
    <text evidence="4">The sequence shown here is derived from an EMBL/GenBank/DDBJ whole genome shotgun (WGS) entry which is preliminary data.</text>
</comment>
<name>A0A7J9EBF5_9ROSI</name>
<dbReference type="EMBL" id="JABEZW010000007">
    <property type="protein sequence ID" value="MBA0770373.1"/>
    <property type="molecule type" value="Genomic_DNA"/>
</dbReference>
<dbReference type="Pfam" id="PF00005">
    <property type="entry name" value="ABC_tran"/>
    <property type="match status" value="1"/>
</dbReference>
<evidence type="ECO:0000313" key="4">
    <source>
        <dbReference type="EMBL" id="MBA0770373.1"/>
    </source>
</evidence>
<dbReference type="InterPro" id="IPR052215">
    <property type="entry name" value="Plant_ABCG"/>
</dbReference>